<keyword evidence="2" id="KW-1185">Reference proteome</keyword>
<organism evidence="1 2">
    <name type="scientific">Pholiota conissans</name>
    <dbReference type="NCBI Taxonomy" id="109636"/>
    <lineage>
        <taxon>Eukaryota</taxon>
        <taxon>Fungi</taxon>
        <taxon>Dikarya</taxon>
        <taxon>Basidiomycota</taxon>
        <taxon>Agaricomycotina</taxon>
        <taxon>Agaricomycetes</taxon>
        <taxon>Agaricomycetidae</taxon>
        <taxon>Agaricales</taxon>
        <taxon>Agaricineae</taxon>
        <taxon>Strophariaceae</taxon>
        <taxon>Pholiota</taxon>
    </lineage>
</organism>
<protein>
    <submittedName>
        <fullName evidence="1">Uncharacterized protein</fullName>
    </submittedName>
</protein>
<proteinExistence type="predicted"/>
<dbReference type="AlphaFoldDB" id="A0A9P6CMX3"/>
<reference evidence="1" key="1">
    <citation type="submission" date="2020-11" db="EMBL/GenBank/DDBJ databases">
        <authorList>
            <consortium name="DOE Joint Genome Institute"/>
            <person name="Ahrendt S."/>
            <person name="Riley R."/>
            <person name="Andreopoulos W."/>
            <person name="Labutti K."/>
            <person name="Pangilinan J."/>
            <person name="Ruiz-Duenas F.J."/>
            <person name="Barrasa J.M."/>
            <person name="Sanchez-Garcia M."/>
            <person name="Camarero S."/>
            <person name="Miyauchi S."/>
            <person name="Serrano A."/>
            <person name="Linde D."/>
            <person name="Babiker R."/>
            <person name="Drula E."/>
            <person name="Ayuso-Fernandez I."/>
            <person name="Pacheco R."/>
            <person name="Padilla G."/>
            <person name="Ferreira P."/>
            <person name="Barriuso J."/>
            <person name="Kellner H."/>
            <person name="Castanera R."/>
            <person name="Alfaro M."/>
            <person name="Ramirez L."/>
            <person name="Pisabarro A.G."/>
            <person name="Kuo A."/>
            <person name="Tritt A."/>
            <person name="Lipzen A."/>
            <person name="He G."/>
            <person name="Yan M."/>
            <person name="Ng V."/>
            <person name="Cullen D."/>
            <person name="Martin F."/>
            <person name="Rosso M.-N."/>
            <person name="Henrissat B."/>
            <person name="Hibbett D."/>
            <person name="Martinez A.T."/>
            <person name="Grigoriev I.V."/>
        </authorList>
    </citation>
    <scope>NUCLEOTIDE SEQUENCE</scope>
    <source>
        <strain evidence="1">CIRM-BRFM 674</strain>
    </source>
</reference>
<evidence type="ECO:0000313" key="2">
    <source>
        <dbReference type="Proteomes" id="UP000807469"/>
    </source>
</evidence>
<sequence>MDRIREERKQITSPRMTEIRSHFLHTTKILLTHRARREYIHPYGEAVYKIKFFSEYIDNPDNSFVPLDFNAAQQEIRRFLEGKLTAKKHSLFIILLEKGFLPQEVKRYSEPDQYLELAIAVFQCLLCCQAFVGWEDAFAHVHTEGKGDKWSVHESFDFCESGYQALQIMVDGLRLGPDSLLNLTHSDLDILNRRFVCKTCRLMKKGGTYSLPSLTWRECLYHALEANDPLSKTQHTPVFDVLTEALTTHLLACEEPFPPPSARVWGCLHCVLDGGPLKKARAIQHNHEVHHIANPIENTDFSFIHTYQFPKRKQFLIKLTANGTSRCLRCAPGTYKLWVNKNHDLYRHLWDKHHIKSIDLIEGIDWEIVKAVENDSWILEATKEG</sequence>
<dbReference type="EMBL" id="MU155495">
    <property type="protein sequence ID" value="KAF9472806.1"/>
    <property type="molecule type" value="Genomic_DNA"/>
</dbReference>
<evidence type="ECO:0000313" key="1">
    <source>
        <dbReference type="EMBL" id="KAF9472806.1"/>
    </source>
</evidence>
<accession>A0A9P6CMX3</accession>
<dbReference type="Proteomes" id="UP000807469">
    <property type="component" value="Unassembled WGS sequence"/>
</dbReference>
<dbReference type="OrthoDB" id="2322499at2759"/>
<gene>
    <name evidence="1" type="ORF">BDN70DRAFT_937906</name>
</gene>
<comment type="caution">
    <text evidence="1">The sequence shown here is derived from an EMBL/GenBank/DDBJ whole genome shotgun (WGS) entry which is preliminary data.</text>
</comment>
<name>A0A9P6CMX3_9AGAR</name>